<dbReference type="InterPro" id="IPR021994">
    <property type="entry name" value="DUF3592"/>
</dbReference>
<keyword evidence="1" id="KW-0472">Membrane</keyword>
<feature type="domain" description="DUF3592" evidence="2">
    <location>
        <begin position="62"/>
        <end position="113"/>
    </location>
</feature>
<keyword evidence="1" id="KW-1133">Transmembrane helix</keyword>
<evidence type="ECO:0000313" key="4">
    <source>
        <dbReference type="Proteomes" id="UP000319143"/>
    </source>
</evidence>
<accession>A0A5C6DZ89</accession>
<comment type="caution">
    <text evidence="3">The sequence shown here is derived from an EMBL/GenBank/DDBJ whole genome shotgun (WGS) entry which is preliminary data.</text>
</comment>
<feature type="transmembrane region" description="Helical" evidence="1">
    <location>
        <begin position="125"/>
        <end position="144"/>
    </location>
</feature>
<gene>
    <name evidence="3" type="ORF">Poly41_10730</name>
</gene>
<dbReference type="EMBL" id="SJPV01000001">
    <property type="protein sequence ID" value="TWU42773.1"/>
    <property type="molecule type" value="Genomic_DNA"/>
</dbReference>
<keyword evidence="4" id="KW-1185">Reference proteome</keyword>
<protein>
    <recommendedName>
        <fullName evidence="2">DUF3592 domain-containing protein</fullName>
    </recommendedName>
</protein>
<sequence>MAQSTSEPPESARVNKKARAVVFAAWAVAIVIVCLMQQSDIRRAWRVSRLPRVPGEIVSKHVIDVNYRYSVDGSEYTSLWIGPERQVKRFAIGQPIEVAFFPSHPKRSYIYPENQFMRSSAFQDLVGSLLAFILIPIVVFFLLSRTQGLQIWER</sequence>
<organism evidence="3 4">
    <name type="scientific">Novipirellula artificiosorum</name>
    <dbReference type="NCBI Taxonomy" id="2528016"/>
    <lineage>
        <taxon>Bacteria</taxon>
        <taxon>Pseudomonadati</taxon>
        <taxon>Planctomycetota</taxon>
        <taxon>Planctomycetia</taxon>
        <taxon>Pirellulales</taxon>
        <taxon>Pirellulaceae</taxon>
        <taxon>Novipirellula</taxon>
    </lineage>
</organism>
<evidence type="ECO:0000313" key="3">
    <source>
        <dbReference type="EMBL" id="TWU42773.1"/>
    </source>
</evidence>
<dbReference type="RefSeq" id="WP_146524760.1">
    <property type="nucleotide sequence ID" value="NZ_SJPV01000001.1"/>
</dbReference>
<dbReference type="Pfam" id="PF12158">
    <property type="entry name" value="DUF3592"/>
    <property type="match status" value="1"/>
</dbReference>
<reference evidence="3 4" key="1">
    <citation type="submission" date="2019-02" db="EMBL/GenBank/DDBJ databases">
        <title>Deep-cultivation of Planctomycetes and their phenomic and genomic characterization uncovers novel biology.</title>
        <authorList>
            <person name="Wiegand S."/>
            <person name="Jogler M."/>
            <person name="Boedeker C."/>
            <person name="Pinto D."/>
            <person name="Vollmers J."/>
            <person name="Rivas-Marin E."/>
            <person name="Kohn T."/>
            <person name="Peeters S.H."/>
            <person name="Heuer A."/>
            <person name="Rast P."/>
            <person name="Oberbeckmann S."/>
            <person name="Bunk B."/>
            <person name="Jeske O."/>
            <person name="Meyerdierks A."/>
            <person name="Storesund J.E."/>
            <person name="Kallscheuer N."/>
            <person name="Luecker S."/>
            <person name="Lage O.M."/>
            <person name="Pohl T."/>
            <person name="Merkel B.J."/>
            <person name="Hornburger P."/>
            <person name="Mueller R.-W."/>
            <person name="Bruemmer F."/>
            <person name="Labrenz M."/>
            <person name="Spormann A.M."/>
            <person name="Op Den Camp H."/>
            <person name="Overmann J."/>
            <person name="Amann R."/>
            <person name="Jetten M.S.M."/>
            <person name="Mascher T."/>
            <person name="Medema M.H."/>
            <person name="Devos D.P."/>
            <person name="Kaster A.-K."/>
            <person name="Ovreas L."/>
            <person name="Rohde M."/>
            <person name="Galperin M.Y."/>
            <person name="Jogler C."/>
        </authorList>
    </citation>
    <scope>NUCLEOTIDE SEQUENCE [LARGE SCALE GENOMIC DNA]</scope>
    <source>
        <strain evidence="3 4">Poly41</strain>
    </source>
</reference>
<dbReference type="AlphaFoldDB" id="A0A5C6DZ89"/>
<name>A0A5C6DZ89_9BACT</name>
<keyword evidence="1" id="KW-0812">Transmembrane</keyword>
<evidence type="ECO:0000259" key="2">
    <source>
        <dbReference type="Pfam" id="PF12158"/>
    </source>
</evidence>
<dbReference type="Proteomes" id="UP000319143">
    <property type="component" value="Unassembled WGS sequence"/>
</dbReference>
<evidence type="ECO:0000256" key="1">
    <source>
        <dbReference type="SAM" id="Phobius"/>
    </source>
</evidence>
<proteinExistence type="predicted"/>
<feature type="transmembrane region" description="Helical" evidence="1">
    <location>
        <begin position="20"/>
        <end position="36"/>
    </location>
</feature>